<protein>
    <submittedName>
        <fullName evidence="2">Uncharacterized protein</fullName>
    </submittedName>
</protein>
<organism evidence="1 2">
    <name type="scientific">Panagrolaimus sp. ES5</name>
    <dbReference type="NCBI Taxonomy" id="591445"/>
    <lineage>
        <taxon>Eukaryota</taxon>
        <taxon>Metazoa</taxon>
        <taxon>Ecdysozoa</taxon>
        <taxon>Nematoda</taxon>
        <taxon>Chromadorea</taxon>
        <taxon>Rhabditida</taxon>
        <taxon>Tylenchina</taxon>
        <taxon>Panagrolaimomorpha</taxon>
        <taxon>Panagrolaimoidea</taxon>
        <taxon>Panagrolaimidae</taxon>
        <taxon>Panagrolaimus</taxon>
    </lineage>
</organism>
<proteinExistence type="predicted"/>
<evidence type="ECO:0000313" key="1">
    <source>
        <dbReference type="Proteomes" id="UP000887579"/>
    </source>
</evidence>
<sequence>MASANTNTAAMAYPARIKYENGFLLDQRMGQRKVVGINNEIPYTLIRFELAQVEDRAMLGQFLVDHFNKHCSIFSVLNPTFEDTAPFLYDMLDHLLHKNISIMAFEDNKLIEIDNGPFPTRKGNQIGTVCGECYWQTGKFLPKDIKNLGATEAVGVLSQYTRSKLFHQMMDISERLFRENDCNYVAAYCAAKATYEYCKK</sequence>
<evidence type="ECO:0000313" key="2">
    <source>
        <dbReference type="WBParaSite" id="ES5_v2.g25989.t1"/>
    </source>
</evidence>
<dbReference type="WBParaSite" id="ES5_v2.g25989.t1">
    <property type="protein sequence ID" value="ES5_v2.g25989.t1"/>
    <property type="gene ID" value="ES5_v2.g25989"/>
</dbReference>
<accession>A0AC34G8J5</accession>
<dbReference type="Proteomes" id="UP000887579">
    <property type="component" value="Unplaced"/>
</dbReference>
<reference evidence="2" key="1">
    <citation type="submission" date="2022-11" db="UniProtKB">
        <authorList>
            <consortium name="WormBaseParasite"/>
        </authorList>
    </citation>
    <scope>IDENTIFICATION</scope>
</reference>
<name>A0AC34G8J5_9BILA</name>